<feature type="region of interest" description="Disordered" evidence="10">
    <location>
        <begin position="320"/>
        <end position="343"/>
    </location>
</feature>
<evidence type="ECO:0000256" key="1">
    <source>
        <dbReference type="ARBA" id="ARBA00012513"/>
    </source>
</evidence>
<sequence length="693" mass="73282">MPPTTRAERAKSRGPGEPLGKIRRRVSKGRRVPGPGDRAGLRGPVNVAGMHIGGRYRLEALLGRGGMGEVWRAHDSRLDRKVAIKFLAQDLADGRVAERFHREARVTARLQHPGITQVFDSGAQDGRLHLVMELLDGANLGAVLRGRTSGLPVHRAVDLTAQVADALSYAHGADIVHRDIKPANLMLVAGGRVKVCDFGIARFVHADSGLTREGTLLGTPDYMAPEQCQGRRVDGRADLYALGCVLFALLTGRPPFTTHGDFRVVMLDHLHTPPPCPASLRPGVPAGIDRIVSELLAKDPRDRPAHAGAVADRLRDLASRRTRAPLSAPRPGATVPHAPRPDPRYAYAGRPAPAAPASGFTLEAHHDERPHPAATEVNAIVTVTAAGAAPHDAVTAAPRALVFLLGLSDGLPAADFDAVRAAVGAAVDGLDEGASFAVVTGAAHARMLYPDTMRLVRANAQTKAEARAALARLEPIGAVALGSWLRLADRLLAAHGDAVRTAVLLVDLTTTAESPEELPAVLASCAGRFSCHARGIGTDWEVAAVRAVTTALSGTLDIVAHPSRHTSHLTGELASLVARTRQAFARDLALRVALPGGGRLRCVKQLTPSVDDLTGHGYQVGPGTGEYPIEVPDGESREYHLLLELPPGRRQDRAVAVAAELSIVARPPSGDGQTLARLPIPVRRARQDPHGTG</sequence>
<name>A0A5P2DSE4_STRVZ</name>
<proteinExistence type="predicted"/>
<dbReference type="EC" id="2.7.11.1" evidence="1"/>
<dbReference type="GO" id="GO:0045717">
    <property type="term" value="P:negative regulation of fatty acid biosynthetic process"/>
    <property type="evidence" value="ECO:0007669"/>
    <property type="project" value="UniProtKB-ARBA"/>
</dbReference>
<evidence type="ECO:0000256" key="3">
    <source>
        <dbReference type="ARBA" id="ARBA00022679"/>
    </source>
</evidence>
<dbReference type="InterPro" id="IPR011009">
    <property type="entry name" value="Kinase-like_dom_sf"/>
</dbReference>
<dbReference type="InterPro" id="IPR002035">
    <property type="entry name" value="VWF_A"/>
</dbReference>
<comment type="catalytic activity">
    <reaction evidence="7">
        <text>L-threonyl-[protein] + ATP = O-phospho-L-threonyl-[protein] + ADP + H(+)</text>
        <dbReference type="Rhea" id="RHEA:46608"/>
        <dbReference type="Rhea" id="RHEA-COMP:11060"/>
        <dbReference type="Rhea" id="RHEA-COMP:11605"/>
        <dbReference type="ChEBI" id="CHEBI:15378"/>
        <dbReference type="ChEBI" id="CHEBI:30013"/>
        <dbReference type="ChEBI" id="CHEBI:30616"/>
        <dbReference type="ChEBI" id="CHEBI:61977"/>
        <dbReference type="ChEBI" id="CHEBI:456216"/>
        <dbReference type="EC" id="2.7.11.1"/>
    </reaction>
</comment>
<dbReference type="PROSITE" id="PS00108">
    <property type="entry name" value="PROTEIN_KINASE_ST"/>
    <property type="match status" value="1"/>
</dbReference>
<evidence type="ECO:0000256" key="2">
    <source>
        <dbReference type="ARBA" id="ARBA00022527"/>
    </source>
</evidence>
<feature type="compositionally biased region" description="Basic and acidic residues" evidence="10">
    <location>
        <begin position="1"/>
        <end position="11"/>
    </location>
</feature>
<dbReference type="OrthoDB" id="9762169at2"/>
<feature type="domain" description="Protein kinase" evidence="11">
    <location>
        <begin position="56"/>
        <end position="315"/>
    </location>
</feature>
<feature type="region of interest" description="Disordered" evidence="10">
    <location>
        <begin position="1"/>
        <end position="21"/>
    </location>
</feature>
<protein>
    <recommendedName>
        <fullName evidence="1">non-specific serine/threonine protein kinase</fullName>
        <ecNumber evidence="1">2.7.11.1</ecNumber>
    </recommendedName>
</protein>
<dbReference type="SMART" id="SM00220">
    <property type="entry name" value="S_TKc"/>
    <property type="match status" value="1"/>
</dbReference>
<dbReference type="PANTHER" id="PTHR43289:SF6">
    <property type="entry name" value="SERINE_THREONINE-PROTEIN KINASE NEKL-3"/>
    <property type="match status" value="1"/>
</dbReference>
<comment type="catalytic activity">
    <reaction evidence="8">
        <text>L-seryl-[protein] + ATP = O-phospho-L-seryl-[protein] + ADP + H(+)</text>
        <dbReference type="Rhea" id="RHEA:17989"/>
        <dbReference type="Rhea" id="RHEA-COMP:9863"/>
        <dbReference type="Rhea" id="RHEA-COMP:11604"/>
        <dbReference type="ChEBI" id="CHEBI:15378"/>
        <dbReference type="ChEBI" id="CHEBI:29999"/>
        <dbReference type="ChEBI" id="CHEBI:30616"/>
        <dbReference type="ChEBI" id="CHEBI:83421"/>
        <dbReference type="ChEBI" id="CHEBI:456216"/>
        <dbReference type="EC" id="2.7.11.1"/>
    </reaction>
</comment>
<evidence type="ECO:0000256" key="8">
    <source>
        <dbReference type="ARBA" id="ARBA00048679"/>
    </source>
</evidence>
<evidence type="ECO:0000256" key="5">
    <source>
        <dbReference type="ARBA" id="ARBA00022777"/>
    </source>
</evidence>
<dbReference type="PROSITE" id="PS00107">
    <property type="entry name" value="PROTEIN_KINASE_ATP"/>
    <property type="match status" value="1"/>
</dbReference>
<keyword evidence="2" id="KW-0723">Serine/threonine-protein kinase</keyword>
<dbReference type="FunFam" id="3.30.200.20:FF:000035">
    <property type="entry name" value="Serine/threonine protein kinase Stk1"/>
    <property type="match status" value="1"/>
</dbReference>
<accession>A0A5P2DSE4</accession>
<reference evidence="12 13" key="1">
    <citation type="submission" date="2018-05" db="EMBL/GenBank/DDBJ databases">
        <title>Streptomyces venezuelae.</title>
        <authorList>
            <person name="Kim W."/>
            <person name="Lee N."/>
            <person name="Cho B.-K."/>
        </authorList>
    </citation>
    <scope>NUCLEOTIDE SEQUENCE [LARGE SCALE GENOMIC DNA]</scope>
    <source>
        <strain evidence="12 13">ATCC 21018</strain>
    </source>
</reference>
<evidence type="ECO:0000256" key="9">
    <source>
        <dbReference type="PROSITE-ProRule" id="PRU10141"/>
    </source>
</evidence>
<dbReference type="Proteomes" id="UP000324101">
    <property type="component" value="Chromosome"/>
</dbReference>
<dbReference type="AlphaFoldDB" id="A0A5P2DSE4"/>
<evidence type="ECO:0000256" key="4">
    <source>
        <dbReference type="ARBA" id="ARBA00022741"/>
    </source>
</evidence>
<dbReference type="PROSITE" id="PS50011">
    <property type="entry name" value="PROTEIN_KINASE_DOM"/>
    <property type="match status" value="1"/>
</dbReference>
<evidence type="ECO:0000259" key="11">
    <source>
        <dbReference type="PROSITE" id="PS50011"/>
    </source>
</evidence>
<dbReference type="SUPFAM" id="SSF53300">
    <property type="entry name" value="vWA-like"/>
    <property type="match status" value="1"/>
</dbReference>
<dbReference type="InterPro" id="IPR036465">
    <property type="entry name" value="vWFA_dom_sf"/>
</dbReference>
<dbReference type="InterPro" id="IPR017441">
    <property type="entry name" value="Protein_kinase_ATP_BS"/>
</dbReference>
<dbReference type="GO" id="GO:0005524">
    <property type="term" value="F:ATP binding"/>
    <property type="evidence" value="ECO:0007669"/>
    <property type="project" value="UniProtKB-UniRule"/>
</dbReference>
<dbReference type="InterPro" id="IPR008271">
    <property type="entry name" value="Ser/Thr_kinase_AS"/>
</dbReference>
<keyword evidence="4 9" id="KW-0547">Nucleotide-binding</keyword>
<keyword evidence="3" id="KW-0808">Transferase</keyword>
<evidence type="ECO:0000256" key="7">
    <source>
        <dbReference type="ARBA" id="ARBA00047899"/>
    </source>
</evidence>
<evidence type="ECO:0000256" key="10">
    <source>
        <dbReference type="SAM" id="MobiDB-lite"/>
    </source>
</evidence>
<keyword evidence="5" id="KW-0418">Kinase</keyword>
<evidence type="ECO:0000256" key="6">
    <source>
        <dbReference type="ARBA" id="ARBA00022840"/>
    </source>
</evidence>
<dbReference type="SUPFAM" id="SSF56112">
    <property type="entry name" value="Protein kinase-like (PK-like)"/>
    <property type="match status" value="1"/>
</dbReference>
<evidence type="ECO:0000313" key="13">
    <source>
        <dbReference type="Proteomes" id="UP000324101"/>
    </source>
</evidence>
<dbReference type="Gene3D" id="3.40.50.410">
    <property type="entry name" value="von Willebrand factor, type A domain"/>
    <property type="match status" value="1"/>
</dbReference>
<dbReference type="Gene3D" id="3.30.200.20">
    <property type="entry name" value="Phosphorylase Kinase, domain 1"/>
    <property type="match status" value="1"/>
</dbReference>
<keyword evidence="6 9" id="KW-0067">ATP-binding</keyword>
<dbReference type="PANTHER" id="PTHR43289">
    <property type="entry name" value="MITOGEN-ACTIVATED PROTEIN KINASE KINASE KINASE 20-RELATED"/>
    <property type="match status" value="1"/>
</dbReference>
<evidence type="ECO:0000313" key="12">
    <source>
        <dbReference type="EMBL" id="QES58102.1"/>
    </source>
</evidence>
<dbReference type="FunFam" id="1.10.510.10:FF:000021">
    <property type="entry name" value="Serine/threonine protein kinase"/>
    <property type="match status" value="1"/>
</dbReference>
<organism evidence="12 13">
    <name type="scientific">Streptomyces venezuelae</name>
    <dbReference type="NCBI Taxonomy" id="54571"/>
    <lineage>
        <taxon>Bacteria</taxon>
        <taxon>Bacillati</taxon>
        <taxon>Actinomycetota</taxon>
        <taxon>Actinomycetes</taxon>
        <taxon>Kitasatosporales</taxon>
        <taxon>Streptomycetaceae</taxon>
        <taxon>Streptomyces</taxon>
    </lineage>
</organism>
<dbReference type="EMBL" id="CP029189">
    <property type="protein sequence ID" value="QES58102.1"/>
    <property type="molecule type" value="Genomic_DNA"/>
</dbReference>
<dbReference type="Pfam" id="PF00069">
    <property type="entry name" value="Pkinase"/>
    <property type="match status" value="1"/>
</dbReference>
<dbReference type="Gene3D" id="1.10.510.10">
    <property type="entry name" value="Transferase(Phosphotransferase) domain 1"/>
    <property type="match status" value="1"/>
</dbReference>
<dbReference type="Pfam" id="PF13768">
    <property type="entry name" value="VWA_3"/>
    <property type="match status" value="1"/>
</dbReference>
<dbReference type="CDD" id="cd14014">
    <property type="entry name" value="STKc_PknB_like"/>
    <property type="match status" value="1"/>
</dbReference>
<feature type="binding site" evidence="9">
    <location>
        <position position="85"/>
    </location>
    <ligand>
        <name>ATP</name>
        <dbReference type="ChEBI" id="CHEBI:30616"/>
    </ligand>
</feature>
<dbReference type="GO" id="GO:0004674">
    <property type="term" value="F:protein serine/threonine kinase activity"/>
    <property type="evidence" value="ECO:0007669"/>
    <property type="project" value="UniProtKB-KW"/>
</dbReference>
<gene>
    <name evidence="12" type="ORF">DEJ51_31430</name>
</gene>
<dbReference type="InterPro" id="IPR000719">
    <property type="entry name" value="Prot_kinase_dom"/>
</dbReference>
<dbReference type="Gene3D" id="2.60.40.3670">
    <property type="match status" value="1"/>
</dbReference>